<dbReference type="Proteomes" id="UP000027936">
    <property type="component" value="Unassembled WGS sequence"/>
</dbReference>
<evidence type="ECO:0000256" key="9">
    <source>
        <dbReference type="SAM" id="Coils"/>
    </source>
</evidence>
<accession>A0A072NL70</accession>
<dbReference type="SUPFAM" id="SSF47928">
    <property type="entry name" value="N-terminal domain of the delta subunit of the F1F0-ATP synthase"/>
    <property type="match status" value="1"/>
</dbReference>
<dbReference type="OrthoDB" id="9802471at2"/>
<comment type="similarity">
    <text evidence="8">Belongs to the ATPase delta chain family.</text>
</comment>
<reference evidence="10 11" key="1">
    <citation type="submission" date="2014-04" db="EMBL/GenBank/DDBJ databases">
        <title>Draft genome sequence of Bacillus azotoformans MEV2011, a (co-) denitrifying strain unable to grow in the presence of oxygen.</title>
        <authorList>
            <person name="Nielsen M."/>
            <person name="Schreiber L."/>
            <person name="Finster K."/>
            <person name="Schramm A."/>
        </authorList>
    </citation>
    <scope>NUCLEOTIDE SEQUENCE [LARGE SCALE GENOMIC DNA]</scope>
    <source>
        <strain evidence="10 11">MEV2011</strain>
    </source>
</reference>
<dbReference type="NCBIfam" id="NF004403">
    <property type="entry name" value="PRK05758.2-4"/>
    <property type="match status" value="1"/>
</dbReference>
<dbReference type="EMBL" id="JJRY01000009">
    <property type="protein sequence ID" value="KEF38191.1"/>
    <property type="molecule type" value="Genomic_DNA"/>
</dbReference>
<dbReference type="InterPro" id="IPR026015">
    <property type="entry name" value="ATP_synth_OSCP/delta_N_sf"/>
</dbReference>
<dbReference type="PROSITE" id="PS00389">
    <property type="entry name" value="ATPASE_DELTA"/>
    <property type="match status" value="1"/>
</dbReference>
<keyword evidence="3 8" id="KW-0375">Hydrogen ion transport</keyword>
<sequence>MSQNAVAGRYAVALYQLAKERNELEQLEQELQVVEKVVAENPQFLTILKHPKIAKDTKKALVKEVFKDASQTVINMILLLIDRKREEILLEVAEQYFLLANDARGIADAKVFSVRPLNADEEKALSEVFAKKIGKSELRITNIVDNSLIGGVKIRIGNTIYDGSVKGKLDRIERQLLSAQR</sequence>
<name>A0A072NL70_SCHAZ</name>
<evidence type="ECO:0000256" key="2">
    <source>
        <dbReference type="ARBA" id="ARBA00022448"/>
    </source>
</evidence>
<dbReference type="Pfam" id="PF00213">
    <property type="entry name" value="OSCP"/>
    <property type="match status" value="1"/>
</dbReference>
<comment type="function">
    <text evidence="8">This protein is part of the stalk that links CF(0) to CF(1). It either transmits conformational changes from CF(0) to CF(1) or is implicated in proton conduction.</text>
</comment>
<dbReference type="Gene3D" id="1.10.520.20">
    <property type="entry name" value="N-terminal domain of the delta subunit of the F1F0-ATP synthase"/>
    <property type="match status" value="1"/>
</dbReference>
<dbReference type="PRINTS" id="PR00125">
    <property type="entry name" value="ATPASEDELTA"/>
</dbReference>
<proteinExistence type="inferred from homology"/>
<feature type="coiled-coil region" evidence="9">
    <location>
        <begin position="10"/>
        <end position="37"/>
    </location>
</feature>
<dbReference type="GO" id="GO:0046933">
    <property type="term" value="F:proton-transporting ATP synthase activity, rotational mechanism"/>
    <property type="evidence" value="ECO:0007669"/>
    <property type="project" value="UniProtKB-UniRule"/>
</dbReference>
<dbReference type="GO" id="GO:0045259">
    <property type="term" value="C:proton-transporting ATP synthase complex"/>
    <property type="evidence" value="ECO:0007669"/>
    <property type="project" value="UniProtKB-KW"/>
</dbReference>
<keyword evidence="10" id="KW-0378">Hydrolase</keyword>
<comment type="subcellular location">
    <subcellularLocation>
        <location evidence="8">Cell membrane</location>
        <topology evidence="8">Peripheral membrane protein</topology>
    </subcellularLocation>
    <subcellularLocation>
        <location evidence="1">Membrane</location>
    </subcellularLocation>
</comment>
<dbReference type="InterPro" id="IPR000711">
    <property type="entry name" value="ATPase_OSCP/dsu"/>
</dbReference>
<dbReference type="AlphaFoldDB" id="A0A072NL70"/>
<gene>
    <name evidence="8" type="primary">atpH</name>
    <name evidence="10" type="ORF">M670_02610</name>
</gene>
<comment type="function">
    <text evidence="8">F(1)F(0) ATP synthase produces ATP from ADP in the presence of a proton or sodium gradient. F-type ATPases consist of two structural domains, F(1) containing the extramembraneous catalytic core and F(0) containing the membrane proton channel, linked together by a central stalk and a peripheral stalk. During catalysis, ATP synthesis in the catalytic domain of F(1) is coupled via a rotary mechanism of the central stalk subunits to proton translocation.</text>
</comment>
<evidence type="ECO:0000256" key="3">
    <source>
        <dbReference type="ARBA" id="ARBA00022781"/>
    </source>
</evidence>
<evidence type="ECO:0000313" key="10">
    <source>
        <dbReference type="EMBL" id="KEF38191.1"/>
    </source>
</evidence>
<keyword evidence="9" id="KW-0175">Coiled coil</keyword>
<evidence type="ECO:0000256" key="8">
    <source>
        <dbReference type="HAMAP-Rule" id="MF_01416"/>
    </source>
</evidence>
<dbReference type="GeneID" id="89467648"/>
<protein>
    <recommendedName>
        <fullName evidence="8">ATP synthase subunit delta</fullName>
    </recommendedName>
    <alternativeName>
        <fullName evidence="8">ATP synthase F(1) sector subunit delta</fullName>
    </alternativeName>
    <alternativeName>
        <fullName evidence="8">F-type ATPase subunit delta</fullName>
        <shortName evidence="8">F-ATPase subunit delta</shortName>
    </alternativeName>
</protein>
<dbReference type="PATRIC" id="fig|1348973.3.peg.2527"/>
<keyword evidence="6 8" id="KW-0139">CF(1)</keyword>
<dbReference type="GO" id="GO:0016787">
    <property type="term" value="F:hydrolase activity"/>
    <property type="evidence" value="ECO:0007669"/>
    <property type="project" value="UniProtKB-KW"/>
</dbReference>
<dbReference type="InterPro" id="IPR020781">
    <property type="entry name" value="ATPase_OSCP/d_CS"/>
</dbReference>
<organism evidence="10 11">
    <name type="scientific">Schinkia azotoformans MEV2011</name>
    <dbReference type="NCBI Taxonomy" id="1348973"/>
    <lineage>
        <taxon>Bacteria</taxon>
        <taxon>Bacillati</taxon>
        <taxon>Bacillota</taxon>
        <taxon>Bacilli</taxon>
        <taxon>Bacillales</taxon>
        <taxon>Bacillaceae</taxon>
        <taxon>Calidifontibacillus/Schinkia group</taxon>
        <taxon>Schinkia</taxon>
    </lineage>
</organism>
<keyword evidence="4 8" id="KW-0406">Ion transport</keyword>
<evidence type="ECO:0000256" key="1">
    <source>
        <dbReference type="ARBA" id="ARBA00004370"/>
    </source>
</evidence>
<evidence type="ECO:0000313" key="11">
    <source>
        <dbReference type="Proteomes" id="UP000027936"/>
    </source>
</evidence>
<dbReference type="HAMAP" id="MF_01416">
    <property type="entry name" value="ATP_synth_delta_bact"/>
    <property type="match status" value="1"/>
</dbReference>
<evidence type="ECO:0000256" key="7">
    <source>
        <dbReference type="ARBA" id="ARBA00023310"/>
    </source>
</evidence>
<keyword evidence="7 8" id="KW-0066">ATP synthesis</keyword>
<dbReference type="RefSeq" id="WP_003333363.1">
    <property type="nucleotide sequence ID" value="NZ_JJRY01000009.1"/>
</dbReference>
<dbReference type="PANTHER" id="PTHR11910">
    <property type="entry name" value="ATP SYNTHASE DELTA CHAIN"/>
    <property type="match status" value="1"/>
</dbReference>
<dbReference type="NCBIfam" id="TIGR01145">
    <property type="entry name" value="ATP_synt_delta"/>
    <property type="match status" value="1"/>
</dbReference>
<comment type="caution">
    <text evidence="10">The sequence shown here is derived from an EMBL/GenBank/DDBJ whole genome shotgun (WGS) entry which is preliminary data.</text>
</comment>
<dbReference type="GO" id="GO:0005886">
    <property type="term" value="C:plasma membrane"/>
    <property type="evidence" value="ECO:0007669"/>
    <property type="project" value="UniProtKB-SubCell"/>
</dbReference>
<evidence type="ECO:0000256" key="4">
    <source>
        <dbReference type="ARBA" id="ARBA00023065"/>
    </source>
</evidence>
<evidence type="ECO:0000256" key="6">
    <source>
        <dbReference type="ARBA" id="ARBA00023196"/>
    </source>
</evidence>
<evidence type="ECO:0000256" key="5">
    <source>
        <dbReference type="ARBA" id="ARBA00023136"/>
    </source>
</evidence>
<keyword evidence="2 8" id="KW-0813">Transport</keyword>
<keyword evidence="5 8" id="KW-0472">Membrane</keyword>
<keyword evidence="8" id="KW-1003">Cell membrane</keyword>